<dbReference type="InterPro" id="IPR020891">
    <property type="entry name" value="UPF0758_CS"/>
</dbReference>
<dbReference type="Pfam" id="PF20582">
    <property type="entry name" value="UPF0758_N"/>
    <property type="match status" value="1"/>
</dbReference>
<evidence type="ECO:0000313" key="9">
    <source>
        <dbReference type="Proteomes" id="UP000247099"/>
    </source>
</evidence>
<organism evidence="8 9">
    <name type="scientific">Coraliomargarita sinensis</name>
    <dbReference type="NCBI Taxonomy" id="2174842"/>
    <lineage>
        <taxon>Bacteria</taxon>
        <taxon>Pseudomonadati</taxon>
        <taxon>Verrucomicrobiota</taxon>
        <taxon>Opitutia</taxon>
        <taxon>Puniceicoccales</taxon>
        <taxon>Coraliomargaritaceae</taxon>
        <taxon>Coraliomargarita</taxon>
    </lineage>
</organism>
<keyword evidence="3" id="KW-0378">Hydrolase</keyword>
<dbReference type="PANTHER" id="PTHR30471">
    <property type="entry name" value="DNA REPAIR PROTEIN RADC"/>
    <property type="match status" value="1"/>
</dbReference>
<dbReference type="NCBIfam" id="TIGR00608">
    <property type="entry name" value="radc"/>
    <property type="match status" value="1"/>
</dbReference>
<dbReference type="Gene3D" id="3.40.140.10">
    <property type="entry name" value="Cytidine Deaminase, domain 2"/>
    <property type="match status" value="1"/>
</dbReference>
<dbReference type="EMBL" id="QHJQ01000008">
    <property type="protein sequence ID" value="PXA03602.1"/>
    <property type="molecule type" value="Genomic_DNA"/>
</dbReference>
<evidence type="ECO:0000256" key="4">
    <source>
        <dbReference type="ARBA" id="ARBA00022833"/>
    </source>
</evidence>
<keyword evidence="4" id="KW-0862">Zinc</keyword>
<evidence type="ECO:0000256" key="5">
    <source>
        <dbReference type="ARBA" id="ARBA00023049"/>
    </source>
</evidence>
<proteinExistence type="inferred from homology"/>
<keyword evidence="5" id="KW-0482">Metalloprotease</keyword>
<keyword evidence="2" id="KW-0479">Metal-binding</keyword>
<dbReference type="Proteomes" id="UP000247099">
    <property type="component" value="Unassembled WGS sequence"/>
</dbReference>
<comment type="caution">
    <text evidence="8">The sequence shown here is derived from an EMBL/GenBank/DDBJ whole genome shotgun (WGS) entry which is preliminary data.</text>
</comment>
<dbReference type="InterPro" id="IPR037518">
    <property type="entry name" value="MPN"/>
</dbReference>
<evidence type="ECO:0000256" key="6">
    <source>
        <dbReference type="RuleBase" id="RU003797"/>
    </source>
</evidence>
<dbReference type="PROSITE" id="PS50249">
    <property type="entry name" value="MPN"/>
    <property type="match status" value="1"/>
</dbReference>
<keyword evidence="9" id="KW-1185">Reference proteome</keyword>
<comment type="similarity">
    <text evidence="6">Belongs to the UPF0758 family.</text>
</comment>
<evidence type="ECO:0000256" key="2">
    <source>
        <dbReference type="ARBA" id="ARBA00022723"/>
    </source>
</evidence>
<evidence type="ECO:0000259" key="7">
    <source>
        <dbReference type="PROSITE" id="PS50249"/>
    </source>
</evidence>
<dbReference type="PANTHER" id="PTHR30471:SF3">
    <property type="entry name" value="UPF0758 PROTEIN YEES-RELATED"/>
    <property type="match status" value="1"/>
</dbReference>
<evidence type="ECO:0000256" key="1">
    <source>
        <dbReference type="ARBA" id="ARBA00022670"/>
    </source>
</evidence>
<dbReference type="PROSITE" id="PS01302">
    <property type="entry name" value="UPF0758"/>
    <property type="match status" value="1"/>
</dbReference>
<reference evidence="8 9" key="1">
    <citation type="submission" date="2018-05" db="EMBL/GenBank/DDBJ databases">
        <title>Coraliomargarita sinensis sp. nov., isolated from a marine solar saltern.</title>
        <authorList>
            <person name="Zhou L.Y."/>
        </authorList>
    </citation>
    <scope>NUCLEOTIDE SEQUENCE [LARGE SCALE GENOMIC DNA]</scope>
    <source>
        <strain evidence="8 9">WN38</strain>
    </source>
</reference>
<dbReference type="GO" id="GO:0006508">
    <property type="term" value="P:proteolysis"/>
    <property type="evidence" value="ECO:0007669"/>
    <property type="project" value="UniProtKB-KW"/>
</dbReference>
<dbReference type="OrthoDB" id="9804482at2"/>
<dbReference type="InParanoid" id="A0A317ZFH1"/>
<dbReference type="InterPro" id="IPR046778">
    <property type="entry name" value="UPF0758_N"/>
</dbReference>
<accession>A0A317ZFH1</accession>
<sequence>MVNLTYPAQRRMRDMVASERPQERLERLGASALSDRELLAMILRSGPKGVDVVTMCGKLLDQAGSLAALLRWSAEDFMQIRGIGKVKALQLLAIMQFAKRILEEQDSSEITTFDTPEVVARYFRPLVAGVEVEHFWVLCLDRKNRLLRRVEATKGTATNSLVHAREVFREAIKLSATAIIAVHNHPSGDPAPSRADIHVTRQLREAAKVIGIDLIDHIIVGEASRDPNRLGYYSFNDAGLV</sequence>
<dbReference type="GO" id="GO:0008237">
    <property type="term" value="F:metallopeptidase activity"/>
    <property type="evidence" value="ECO:0007669"/>
    <property type="project" value="UniProtKB-KW"/>
</dbReference>
<dbReference type="Pfam" id="PF04002">
    <property type="entry name" value="RadC"/>
    <property type="match status" value="1"/>
</dbReference>
<dbReference type="InterPro" id="IPR001405">
    <property type="entry name" value="UPF0758"/>
</dbReference>
<dbReference type="CDD" id="cd08071">
    <property type="entry name" value="MPN_DUF2466"/>
    <property type="match status" value="1"/>
</dbReference>
<name>A0A317ZFH1_9BACT</name>
<dbReference type="InterPro" id="IPR010994">
    <property type="entry name" value="RuvA_2-like"/>
</dbReference>
<dbReference type="InterPro" id="IPR025657">
    <property type="entry name" value="RadC_JAB"/>
</dbReference>
<keyword evidence="1" id="KW-0645">Protease</keyword>
<dbReference type="SUPFAM" id="SSF47781">
    <property type="entry name" value="RuvA domain 2-like"/>
    <property type="match status" value="1"/>
</dbReference>
<gene>
    <name evidence="8" type="ORF">DDZ13_11520</name>
</gene>
<protein>
    <recommendedName>
        <fullName evidence="7">MPN domain-containing protein</fullName>
    </recommendedName>
</protein>
<dbReference type="SUPFAM" id="SSF102712">
    <property type="entry name" value="JAB1/MPN domain"/>
    <property type="match status" value="1"/>
</dbReference>
<evidence type="ECO:0000313" key="8">
    <source>
        <dbReference type="EMBL" id="PXA03602.1"/>
    </source>
</evidence>
<dbReference type="NCBIfam" id="NF000642">
    <property type="entry name" value="PRK00024.1"/>
    <property type="match status" value="1"/>
</dbReference>
<dbReference type="GO" id="GO:0046872">
    <property type="term" value="F:metal ion binding"/>
    <property type="evidence" value="ECO:0007669"/>
    <property type="project" value="UniProtKB-KW"/>
</dbReference>
<dbReference type="FunCoup" id="A0A317ZFH1">
    <property type="interactions" value="159"/>
</dbReference>
<evidence type="ECO:0000256" key="3">
    <source>
        <dbReference type="ARBA" id="ARBA00022801"/>
    </source>
</evidence>
<dbReference type="RefSeq" id="WP_110131601.1">
    <property type="nucleotide sequence ID" value="NZ_QHJQ01000008.1"/>
</dbReference>
<feature type="domain" description="MPN" evidence="7">
    <location>
        <begin position="112"/>
        <end position="241"/>
    </location>
</feature>
<dbReference type="AlphaFoldDB" id="A0A317ZFH1"/>